<dbReference type="Pfam" id="PF06271">
    <property type="entry name" value="RDD"/>
    <property type="match status" value="1"/>
</dbReference>
<keyword evidence="5 6" id="KW-0472">Membrane</keyword>
<sequence>MSEQMNPSSAQEGSFLDDFDTPQYIDASRGIRFANFILDYIFILVVIGVLAAISGMEEYDYYGSLNYSYYFLNMTVYIVYYTIFEGLWGRTPAKFITGTIVIMEEGTQLEFAKAFLRSLCRFIPFEPFSGFGIPWHDSLTHTRVVKYSSIQ</sequence>
<dbReference type="OrthoDB" id="762068at2"/>
<dbReference type="InterPro" id="IPR010432">
    <property type="entry name" value="RDD"/>
</dbReference>
<keyword evidence="2" id="KW-1003">Cell membrane</keyword>
<evidence type="ECO:0000256" key="1">
    <source>
        <dbReference type="ARBA" id="ARBA00004651"/>
    </source>
</evidence>
<dbReference type="RefSeq" id="WP_098192801.1">
    <property type="nucleotide sequence ID" value="NZ_CP023777.1"/>
</dbReference>
<dbReference type="InterPro" id="IPR051791">
    <property type="entry name" value="Pra-immunoreactive"/>
</dbReference>
<organism evidence="8 9">
    <name type="scientific">Chitinophaga caeni</name>
    <dbReference type="NCBI Taxonomy" id="2029983"/>
    <lineage>
        <taxon>Bacteria</taxon>
        <taxon>Pseudomonadati</taxon>
        <taxon>Bacteroidota</taxon>
        <taxon>Chitinophagia</taxon>
        <taxon>Chitinophagales</taxon>
        <taxon>Chitinophagaceae</taxon>
        <taxon>Chitinophaga</taxon>
    </lineage>
</organism>
<feature type="transmembrane region" description="Helical" evidence="6">
    <location>
        <begin position="33"/>
        <end position="55"/>
    </location>
</feature>
<feature type="transmembrane region" description="Helical" evidence="6">
    <location>
        <begin position="67"/>
        <end position="84"/>
    </location>
</feature>
<accession>A0A291QR92</accession>
<reference evidence="8 9" key="1">
    <citation type="submission" date="2017-10" db="EMBL/GenBank/DDBJ databases">
        <title>Paenichitinophaga pekingensis gen. nov., sp. nov., isolated from activated sludge.</title>
        <authorList>
            <person name="Jin D."/>
            <person name="Kong X."/>
            <person name="Deng Y."/>
            <person name="Bai Z."/>
        </authorList>
    </citation>
    <scope>NUCLEOTIDE SEQUENCE [LARGE SCALE GENOMIC DNA]</scope>
    <source>
        <strain evidence="8 9">13</strain>
    </source>
</reference>
<dbReference type="EMBL" id="CP023777">
    <property type="protein sequence ID" value="ATL46413.1"/>
    <property type="molecule type" value="Genomic_DNA"/>
</dbReference>
<evidence type="ECO:0000256" key="3">
    <source>
        <dbReference type="ARBA" id="ARBA00022692"/>
    </source>
</evidence>
<evidence type="ECO:0000313" key="9">
    <source>
        <dbReference type="Proteomes" id="UP000220133"/>
    </source>
</evidence>
<dbReference type="PANTHER" id="PTHR36115">
    <property type="entry name" value="PROLINE-RICH ANTIGEN HOMOLOG-RELATED"/>
    <property type="match status" value="1"/>
</dbReference>
<dbReference type="AlphaFoldDB" id="A0A291QR92"/>
<dbReference type="GO" id="GO:0005886">
    <property type="term" value="C:plasma membrane"/>
    <property type="evidence" value="ECO:0007669"/>
    <property type="project" value="UniProtKB-SubCell"/>
</dbReference>
<name>A0A291QR92_9BACT</name>
<gene>
    <name evidence="8" type="ORF">COR50_04050</name>
</gene>
<keyword evidence="4 6" id="KW-1133">Transmembrane helix</keyword>
<dbReference type="Proteomes" id="UP000220133">
    <property type="component" value="Chromosome"/>
</dbReference>
<keyword evidence="3 6" id="KW-0812">Transmembrane</keyword>
<feature type="domain" description="RDD" evidence="7">
    <location>
        <begin position="28"/>
        <end position="130"/>
    </location>
</feature>
<evidence type="ECO:0000256" key="6">
    <source>
        <dbReference type="SAM" id="Phobius"/>
    </source>
</evidence>
<evidence type="ECO:0000313" key="8">
    <source>
        <dbReference type="EMBL" id="ATL46413.1"/>
    </source>
</evidence>
<evidence type="ECO:0000259" key="7">
    <source>
        <dbReference type="Pfam" id="PF06271"/>
    </source>
</evidence>
<protein>
    <submittedName>
        <fullName evidence="8">RDD family protein</fullName>
    </submittedName>
</protein>
<keyword evidence="9" id="KW-1185">Reference proteome</keyword>
<comment type="subcellular location">
    <subcellularLocation>
        <location evidence="1">Cell membrane</location>
        <topology evidence="1">Multi-pass membrane protein</topology>
    </subcellularLocation>
</comment>
<evidence type="ECO:0000256" key="2">
    <source>
        <dbReference type="ARBA" id="ARBA00022475"/>
    </source>
</evidence>
<proteinExistence type="predicted"/>
<dbReference type="PANTHER" id="PTHR36115:SF4">
    <property type="entry name" value="MEMBRANE PROTEIN"/>
    <property type="match status" value="1"/>
</dbReference>
<evidence type="ECO:0000256" key="5">
    <source>
        <dbReference type="ARBA" id="ARBA00023136"/>
    </source>
</evidence>
<evidence type="ECO:0000256" key="4">
    <source>
        <dbReference type="ARBA" id="ARBA00022989"/>
    </source>
</evidence>
<dbReference type="KEGG" id="cbae:COR50_04050"/>